<dbReference type="Proteomes" id="UP000198561">
    <property type="component" value="Unassembled WGS sequence"/>
</dbReference>
<protein>
    <submittedName>
        <fullName evidence="1">Uncharacterized protein</fullName>
    </submittedName>
</protein>
<dbReference type="EMBL" id="FNWQ01000002">
    <property type="protein sequence ID" value="SEH32008.1"/>
    <property type="molecule type" value="Genomic_DNA"/>
</dbReference>
<proteinExistence type="predicted"/>
<dbReference type="AlphaFoldDB" id="A0A1H6HD02"/>
<gene>
    <name evidence="1" type="ORF">SAMN05421593_1635</name>
</gene>
<organism evidence="1 2">
    <name type="scientific">Chryseobacterium culicis</name>
    <dbReference type="NCBI Taxonomy" id="680127"/>
    <lineage>
        <taxon>Bacteria</taxon>
        <taxon>Pseudomonadati</taxon>
        <taxon>Bacteroidota</taxon>
        <taxon>Flavobacteriia</taxon>
        <taxon>Flavobacteriales</taxon>
        <taxon>Weeksellaceae</taxon>
        <taxon>Chryseobacterium group</taxon>
        <taxon>Chryseobacterium</taxon>
    </lineage>
</organism>
<sequence length="58" mass="6366">MGRNLLQIVTEVFTLNKKAAPFGAASYLKRFNYFTFTSSTSKTNHEFGGITPPAPLSP</sequence>
<accession>A0A1H6HD02</accession>
<evidence type="ECO:0000313" key="2">
    <source>
        <dbReference type="Proteomes" id="UP000198561"/>
    </source>
</evidence>
<name>A0A1H6HD02_CHRCI</name>
<evidence type="ECO:0000313" key="1">
    <source>
        <dbReference type="EMBL" id="SEH32008.1"/>
    </source>
</evidence>
<reference evidence="1 2" key="1">
    <citation type="submission" date="2016-10" db="EMBL/GenBank/DDBJ databases">
        <authorList>
            <person name="de Groot N.N."/>
        </authorList>
    </citation>
    <scope>NUCLEOTIDE SEQUENCE [LARGE SCALE GENOMIC DNA]</scope>
    <source>
        <strain evidence="1 2">DSM 23031</strain>
    </source>
</reference>